<comment type="caution">
    <text evidence="2">The sequence shown here is derived from an EMBL/GenBank/DDBJ whole genome shotgun (WGS) entry which is preliminary data.</text>
</comment>
<evidence type="ECO:0000256" key="1">
    <source>
        <dbReference type="SAM" id="MobiDB-lite"/>
    </source>
</evidence>
<reference evidence="2" key="1">
    <citation type="journal article" date="2014" name="Int. J. Syst. Evol. Microbiol.">
        <title>Complete genome sequence of Corynebacterium casei LMG S-19264T (=DSM 44701T), isolated from a smear-ripened cheese.</title>
        <authorList>
            <consortium name="US DOE Joint Genome Institute (JGI-PGF)"/>
            <person name="Walter F."/>
            <person name="Albersmeier A."/>
            <person name="Kalinowski J."/>
            <person name="Ruckert C."/>
        </authorList>
    </citation>
    <scope>NUCLEOTIDE SEQUENCE</scope>
    <source>
        <strain evidence="2">VKM Ac-1401</strain>
    </source>
</reference>
<protein>
    <submittedName>
        <fullName evidence="2">Uncharacterized protein</fullName>
    </submittedName>
</protein>
<sequence length="124" mass="13774">MSRSFTDHERNVLLRLVTGAQQEDVLRAQIDASEYGEPWFRGARSFTIIPVSNAPVYEADSGPSAERTPGPGAQVLKDGSQPLHEGNLIGEVFLWLRAGKISDLEYSWVTDEMPDSLPALDQFR</sequence>
<evidence type="ECO:0000313" key="3">
    <source>
        <dbReference type="Proteomes" id="UP001142372"/>
    </source>
</evidence>
<name>A0A9W6LYD9_9MICO</name>
<accession>A0A9W6LYD9</accession>
<dbReference type="RefSeq" id="WP_271175191.1">
    <property type="nucleotide sequence ID" value="NZ_BAAAJO010000001.1"/>
</dbReference>
<evidence type="ECO:0000313" key="2">
    <source>
        <dbReference type="EMBL" id="GLJ74477.1"/>
    </source>
</evidence>
<reference evidence="2" key="2">
    <citation type="submission" date="2023-01" db="EMBL/GenBank/DDBJ databases">
        <authorList>
            <person name="Sun Q."/>
            <person name="Evtushenko L."/>
        </authorList>
    </citation>
    <scope>NUCLEOTIDE SEQUENCE</scope>
    <source>
        <strain evidence="2">VKM Ac-1401</strain>
    </source>
</reference>
<keyword evidence="3" id="KW-1185">Reference proteome</keyword>
<organism evidence="2 3">
    <name type="scientific">Leifsonia poae</name>
    <dbReference type="NCBI Taxonomy" id="110933"/>
    <lineage>
        <taxon>Bacteria</taxon>
        <taxon>Bacillati</taxon>
        <taxon>Actinomycetota</taxon>
        <taxon>Actinomycetes</taxon>
        <taxon>Micrococcales</taxon>
        <taxon>Microbacteriaceae</taxon>
        <taxon>Leifsonia</taxon>
    </lineage>
</organism>
<dbReference type="Proteomes" id="UP001142372">
    <property type="component" value="Unassembled WGS sequence"/>
</dbReference>
<dbReference type="EMBL" id="BSEN01000001">
    <property type="protein sequence ID" value="GLJ74477.1"/>
    <property type="molecule type" value="Genomic_DNA"/>
</dbReference>
<dbReference type="AlphaFoldDB" id="A0A9W6LYD9"/>
<gene>
    <name evidence="2" type="ORF">GCM10017584_00500</name>
</gene>
<feature type="region of interest" description="Disordered" evidence="1">
    <location>
        <begin position="58"/>
        <end position="81"/>
    </location>
</feature>
<proteinExistence type="predicted"/>